<evidence type="ECO:0000313" key="9">
    <source>
        <dbReference type="EMBL" id="KAK0535650.1"/>
    </source>
</evidence>
<feature type="region of interest" description="Disordered" evidence="7">
    <location>
        <begin position="82"/>
        <end position="102"/>
    </location>
</feature>
<evidence type="ECO:0000256" key="6">
    <source>
        <dbReference type="ARBA" id="ARBA00023136"/>
    </source>
</evidence>
<keyword evidence="6" id="KW-0472">Membrane</keyword>
<dbReference type="PANTHER" id="PTHR13254:SF0">
    <property type="entry name" value="GOLGIN SUBFAMILY A MEMBER 7_ERF4 DOMAIN-CONTAINING PROTEIN"/>
    <property type="match status" value="1"/>
</dbReference>
<sequence>MAPPVTAMQDHPLAGTGANDDSSGSGIGTGVGGSNGGHAGYADSNKPFLSFSAISGGMNADEVGGGGAAGAGAAGRRLRIGGGGGQAGASSSNGGAEGPRSSYYWGPPDAGRAFGTAPVGVIGRDKPREIIRVERDYGAGELCQFHPAFPLELEGRLSPTAFAETINEINLLLIDAHDSAWSCFDNALAILTLWISPLFLSSHYARSMRRLEEFIHHTNLQVFNPAGLNILFPKKCAFLFLEIEYY</sequence>
<dbReference type="InterPro" id="IPR019383">
    <property type="entry name" value="Golgin_A_7/ERF4"/>
</dbReference>
<feature type="region of interest" description="Disordered" evidence="7">
    <location>
        <begin position="1"/>
        <end position="32"/>
    </location>
</feature>
<keyword evidence="10" id="KW-1185">Reference proteome</keyword>
<dbReference type="PANTHER" id="PTHR13254">
    <property type="entry name" value="GOLGI AUTOANTIGEN, GOLGIN SUBFAMILY A, 7"/>
    <property type="match status" value="1"/>
</dbReference>
<evidence type="ECO:0000313" key="10">
    <source>
        <dbReference type="Proteomes" id="UP001176521"/>
    </source>
</evidence>
<proteinExistence type="inferred from homology"/>
<dbReference type="Pfam" id="PF10256">
    <property type="entry name" value="Erf4"/>
    <property type="match status" value="1"/>
</dbReference>
<evidence type="ECO:0000256" key="5">
    <source>
        <dbReference type="ARBA" id="ARBA00022824"/>
    </source>
</evidence>
<dbReference type="EMBL" id="JAPDMQ010000091">
    <property type="protein sequence ID" value="KAK0535650.1"/>
    <property type="molecule type" value="Genomic_DNA"/>
</dbReference>
<evidence type="ECO:0000256" key="3">
    <source>
        <dbReference type="ARBA" id="ARBA00011396"/>
    </source>
</evidence>
<evidence type="ECO:0000256" key="4">
    <source>
        <dbReference type="ARBA" id="ARBA00018463"/>
    </source>
</evidence>
<comment type="similarity">
    <text evidence="2">Belongs to the ERF4 family.</text>
</comment>
<dbReference type="GO" id="GO:0005789">
    <property type="term" value="C:endoplasmic reticulum membrane"/>
    <property type="evidence" value="ECO:0007669"/>
    <property type="project" value="UniProtKB-SubCell"/>
</dbReference>
<comment type="caution">
    <text evidence="9">The sequence shown here is derived from an EMBL/GenBank/DDBJ whole genome shotgun (WGS) entry which is preliminary data.</text>
</comment>
<evidence type="ECO:0000256" key="2">
    <source>
        <dbReference type="ARBA" id="ARBA00007732"/>
    </source>
</evidence>
<comment type="subunit">
    <text evidence="3">Interacts with ERF2.</text>
</comment>
<organism evidence="9 10">
    <name type="scientific">Tilletia horrida</name>
    <dbReference type="NCBI Taxonomy" id="155126"/>
    <lineage>
        <taxon>Eukaryota</taxon>
        <taxon>Fungi</taxon>
        <taxon>Dikarya</taxon>
        <taxon>Basidiomycota</taxon>
        <taxon>Ustilaginomycotina</taxon>
        <taxon>Exobasidiomycetes</taxon>
        <taxon>Tilletiales</taxon>
        <taxon>Tilletiaceae</taxon>
        <taxon>Tilletia</taxon>
    </lineage>
</organism>
<name>A0AAN6JLA6_9BASI</name>
<accession>A0AAN6JLA6</accession>
<comment type="subcellular location">
    <subcellularLocation>
        <location evidence="1">Endoplasmic reticulum membrane</location>
        <topology evidence="1">Peripheral membrane protein</topology>
    </subcellularLocation>
</comment>
<evidence type="ECO:0000256" key="7">
    <source>
        <dbReference type="SAM" id="MobiDB-lite"/>
    </source>
</evidence>
<dbReference type="AlphaFoldDB" id="A0AAN6JLA6"/>
<dbReference type="InterPro" id="IPR051371">
    <property type="entry name" value="Ras_palmitoyltransferase"/>
</dbReference>
<evidence type="ECO:0000256" key="1">
    <source>
        <dbReference type="ARBA" id="ARBA00004406"/>
    </source>
</evidence>
<gene>
    <name evidence="9" type="ORF">OC842_002234</name>
</gene>
<evidence type="ECO:0000259" key="8">
    <source>
        <dbReference type="Pfam" id="PF10256"/>
    </source>
</evidence>
<keyword evidence="5" id="KW-0256">Endoplasmic reticulum</keyword>
<dbReference type="Proteomes" id="UP001176521">
    <property type="component" value="Unassembled WGS sequence"/>
</dbReference>
<reference evidence="9" key="1">
    <citation type="journal article" date="2023" name="PhytoFront">
        <title>Draft Genome Resources of Seven Strains of Tilletia horrida, Causal Agent of Kernel Smut of Rice.</title>
        <authorList>
            <person name="Khanal S."/>
            <person name="Antony Babu S."/>
            <person name="Zhou X.G."/>
        </authorList>
    </citation>
    <scope>NUCLEOTIDE SEQUENCE</scope>
    <source>
        <strain evidence="9">TX3</strain>
    </source>
</reference>
<dbReference type="GO" id="GO:0031211">
    <property type="term" value="C:endoplasmic reticulum palmitoyltransferase complex"/>
    <property type="evidence" value="ECO:0007669"/>
    <property type="project" value="TreeGrafter"/>
</dbReference>
<protein>
    <recommendedName>
        <fullName evidence="4">Ras modification protein ERF4</fullName>
    </recommendedName>
</protein>
<feature type="domain" description="Golgin subfamily A member 7/ERF4" evidence="8">
    <location>
        <begin position="130"/>
        <end position="242"/>
    </location>
</feature>
<dbReference type="GO" id="GO:0006612">
    <property type="term" value="P:protein targeting to membrane"/>
    <property type="evidence" value="ECO:0007669"/>
    <property type="project" value="TreeGrafter"/>
</dbReference>